<reference evidence="3" key="1">
    <citation type="submission" date="2015-09" db="EMBL/GenBank/DDBJ databases">
        <authorList>
            <person name="Rodrigo-Torres Lidia"/>
            <person name="Arahal R.David."/>
        </authorList>
    </citation>
    <scope>NUCLEOTIDE SEQUENCE [LARGE SCALE GENOMIC DNA]</scope>
    <source>
        <strain evidence="3">CECT 7735</strain>
    </source>
</reference>
<evidence type="ECO:0000313" key="2">
    <source>
        <dbReference type="EMBL" id="CUK04023.1"/>
    </source>
</evidence>
<organism evidence="2 3">
    <name type="scientific">Shimia thalassica</name>
    <dbReference type="NCBI Taxonomy" id="1715693"/>
    <lineage>
        <taxon>Bacteria</taxon>
        <taxon>Pseudomonadati</taxon>
        <taxon>Pseudomonadota</taxon>
        <taxon>Alphaproteobacteria</taxon>
        <taxon>Rhodobacterales</taxon>
        <taxon>Roseobacteraceae</taxon>
    </lineage>
</organism>
<gene>
    <name evidence="2" type="ORF">PH7735_02731</name>
</gene>
<dbReference type="EMBL" id="CYTW01000003">
    <property type="protein sequence ID" value="CUK04023.1"/>
    <property type="molecule type" value="Genomic_DNA"/>
</dbReference>
<evidence type="ECO:0008006" key="4">
    <source>
        <dbReference type="Google" id="ProtNLM"/>
    </source>
</evidence>
<evidence type="ECO:0000256" key="1">
    <source>
        <dbReference type="SAM" id="Coils"/>
    </source>
</evidence>
<dbReference type="InterPro" id="IPR027417">
    <property type="entry name" value="P-loop_NTPase"/>
</dbReference>
<keyword evidence="3" id="KW-1185">Reference proteome</keyword>
<dbReference type="Proteomes" id="UP000051870">
    <property type="component" value="Unassembled WGS sequence"/>
</dbReference>
<dbReference type="STRING" id="1715693.PH7735_02731"/>
<proteinExistence type="predicted"/>
<dbReference type="Gene3D" id="3.40.50.300">
    <property type="entry name" value="P-loop containing nucleotide triphosphate hydrolases"/>
    <property type="match status" value="1"/>
</dbReference>
<dbReference type="RefSeq" id="WP_058311919.1">
    <property type="nucleotide sequence ID" value="NZ_CYTW01000003.1"/>
</dbReference>
<keyword evidence="1" id="KW-0175">Coiled coil</keyword>
<feature type="coiled-coil region" evidence="1">
    <location>
        <begin position="239"/>
        <end position="266"/>
    </location>
</feature>
<name>A0A0P1IL86_9RHOB</name>
<sequence>MTRMLIHAGFHKTGTSTVQKMLDVNRETLAPLAQVYLHEQLAETCNAARTFSAKRRSVALKKFAAGMKTFFQSLPKDDPRDIVISAEDLSGLMPGRRNQSSYGAAPLLMKAMLLSLEEALPEPPELIFYYSLRDPHSWLTSCHAHHVRVVRMTQSKEDFFADHLEAADLQHAVDRVRVAVAPHRIETAWLHDTQNAPLGPLQPIADLLQWPREICEKIKPVAPVNVGLPKPLTSEILLLNQSDLDIKALNRAKMEARKKWRRQKDEISET</sequence>
<accession>A0A0P1IL86</accession>
<dbReference type="SUPFAM" id="SSF52540">
    <property type="entry name" value="P-loop containing nucleoside triphosphate hydrolases"/>
    <property type="match status" value="1"/>
</dbReference>
<dbReference type="GeneID" id="83881740"/>
<dbReference type="AlphaFoldDB" id="A0A0P1IL86"/>
<protein>
    <recommendedName>
        <fullName evidence="4">Sulfotransferase family protein</fullName>
    </recommendedName>
</protein>
<evidence type="ECO:0000313" key="3">
    <source>
        <dbReference type="Proteomes" id="UP000051870"/>
    </source>
</evidence>